<dbReference type="SUPFAM" id="SSF52151">
    <property type="entry name" value="FabD/lysophospholipase-like"/>
    <property type="match status" value="3"/>
</dbReference>
<feature type="domain" description="Carrier" evidence="9">
    <location>
        <begin position="3003"/>
        <end position="3078"/>
    </location>
</feature>
<dbReference type="InterPro" id="IPR020841">
    <property type="entry name" value="PKS_Beta-ketoAc_synthase_dom"/>
</dbReference>
<feature type="region of interest" description="Disordered" evidence="8">
    <location>
        <begin position="462"/>
        <end position="501"/>
    </location>
</feature>
<dbReference type="Pfam" id="PF00109">
    <property type="entry name" value="ketoacyl-synt"/>
    <property type="match status" value="3"/>
</dbReference>
<dbReference type="SUPFAM" id="SSF55048">
    <property type="entry name" value="Probable ACP-binding domain of malonyl-CoA ACP transacylase"/>
    <property type="match status" value="3"/>
</dbReference>
<evidence type="ECO:0000256" key="5">
    <source>
        <dbReference type="ARBA" id="ARBA00023194"/>
    </source>
</evidence>
<dbReference type="PROSITE" id="PS00012">
    <property type="entry name" value="PHOSPHOPANTETHEINE"/>
    <property type="match status" value="3"/>
</dbReference>
<dbReference type="InterPro" id="IPR036291">
    <property type="entry name" value="NAD(P)-bd_dom_sf"/>
</dbReference>
<dbReference type="PROSITE" id="PS52004">
    <property type="entry name" value="KS3_2"/>
    <property type="match status" value="3"/>
</dbReference>
<keyword evidence="12" id="KW-1185">Reference proteome</keyword>
<dbReference type="Pfam" id="PF18369">
    <property type="entry name" value="PKS_DE"/>
    <property type="match status" value="2"/>
</dbReference>
<dbReference type="InterPro" id="IPR016036">
    <property type="entry name" value="Malonyl_transacylase_ACP-bd"/>
</dbReference>
<dbReference type="Gene3D" id="3.40.50.720">
    <property type="entry name" value="NAD(P)-binding Rossmann-like Domain"/>
    <property type="match status" value="3"/>
</dbReference>
<dbReference type="SUPFAM" id="SSF53901">
    <property type="entry name" value="Thiolase-like"/>
    <property type="match status" value="3"/>
</dbReference>
<dbReference type="InterPro" id="IPR006162">
    <property type="entry name" value="Ppantetheine_attach_site"/>
</dbReference>
<dbReference type="Pfam" id="PF08990">
    <property type="entry name" value="Docking"/>
    <property type="match status" value="1"/>
</dbReference>
<dbReference type="PANTHER" id="PTHR43775:SF51">
    <property type="entry name" value="INACTIVE PHENOLPHTHIOCEROL SYNTHESIS POLYKETIDE SYNTHASE TYPE I PKS1-RELATED"/>
    <property type="match status" value="1"/>
</dbReference>
<dbReference type="PROSITE" id="PS50075">
    <property type="entry name" value="CARRIER"/>
    <property type="match status" value="3"/>
</dbReference>
<dbReference type="Pfam" id="PF08659">
    <property type="entry name" value="KR"/>
    <property type="match status" value="3"/>
</dbReference>
<dbReference type="InterPro" id="IPR015083">
    <property type="entry name" value="NorB/c/GfsB-D-like_docking"/>
</dbReference>
<dbReference type="RefSeq" id="WP_212006944.1">
    <property type="nucleotide sequence ID" value="NZ_JAAFYZ010000001.1"/>
</dbReference>
<dbReference type="SUPFAM" id="SSF47336">
    <property type="entry name" value="ACP-like"/>
    <property type="match status" value="3"/>
</dbReference>
<feature type="domain" description="Carrier" evidence="9">
    <location>
        <begin position="1468"/>
        <end position="1543"/>
    </location>
</feature>
<evidence type="ECO:0000313" key="12">
    <source>
        <dbReference type="Proteomes" id="UP000730482"/>
    </source>
</evidence>
<feature type="domain" description="Ketosynthase family 3 (KS3)" evidence="10">
    <location>
        <begin position="33"/>
        <end position="459"/>
    </location>
</feature>
<dbReference type="PANTHER" id="PTHR43775">
    <property type="entry name" value="FATTY ACID SYNTHASE"/>
    <property type="match status" value="1"/>
</dbReference>
<proteinExistence type="predicted"/>
<dbReference type="Gene3D" id="1.10.1200.10">
    <property type="entry name" value="ACP-like"/>
    <property type="match status" value="3"/>
</dbReference>
<dbReference type="InterPro" id="IPR018201">
    <property type="entry name" value="Ketoacyl_synth_AS"/>
</dbReference>
<dbReference type="Pfam" id="PF00698">
    <property type="entry name" value="Acyl_transf_1"/>
    <property type="match status" value="3"/>
</dbReference>
<sequence length="4730" mass="487134">MASEEKLRDYLKLVTANLRQTRQRLAEYEERHQEPIAIVGMGCRYPGGVRGPENLWSLVEQETDAISGFPLDRGWDVEGLYHPDPDHPGTTYTRSGGFLDDVADFDPAFFGISPREALAMDPQQRLLLEVSWEALERAGIEPTSLRGTRAGIFAGAFASGYGATLAQEDESTEGHLVTGTATSVLSGRVAFTLGFEGPAVTVDTACSSALVSLHLACQALRNGDCTMALAGGVTVMVTPAVFVGFSRQRGMSEDGRCKSFGADADGSGWAEGAGVVVLERLSDARRNGHQILALVRASATNQDGASNGLTAPNGPSQQRVIRAALAKAGLRTQDVDVVEAHGSGTTLGDPIEAQALLATYGQDRPQDRPLWLGSIKSNIGHAQAASGAAAVIKMVMALQNGLLPRTLHADVPSPHADWTEGNVRLLSQARPWPAGERPRRAGVSGFGISGTNAHVILEEAPAENQTPAQDAPEEENAQTGVPPEGVGAADETARAATGSADSPALAATSRVPAVVADSAVLPWVVSGRSEAALRAQAGRLREFVLGRPELDPRDVGHSLAVTRSVFEHRAVVLGSYAESLAAVATGQAADTVIAGAMPTAGTGRTVFVFPGQGAQFAGMGRELLQSSPVFAARMAECAEALAPLVSWPLLDVVAGTDGAPSLDAAEVFQPVLWAVLVSLAAVWQAAGVVPDAVVGHSQGEIAAATVAGALSLADAARTVVVRSRALSSLNAAGAMVSVVMPEARVRELITGRNGLAVAAVNSPAATVVSGEPESVDAFEAELAKQRVLRWRLPAVDYVAHSAGTDALEGVLADGLAGIEPRAARIPMVSTVTGQWLEGPELDAGYWFANVRDTVRFADAVRTLAGKGHRSFIEVSPQPVLTMAVAETVEDAGGELNLVTGTVERENPGADRLIRAFATAFGAGLGIDWPAVSGEGQAVELPTYAFQRQRYWPRTTTEHRLSDSAATDSWRYKASWVPMPDPGPTAATGSWLVVASAEATARLDECVRALTDGSGRVQVLRADDAVLSDRAALAAALAAFDLEDAAGVLSLLALDERPLPGFGQTPAGLAGTQTLIQALGDAGITAPLWVLTSGAVAAPGTADLTSPAQAQTWGLGRVAALEHPDRWGGLIDLPAGLDADTAGRLRGVLAGYGEDQLALRDTGVLARRLVRAGKRGDDGRRWTPRGSVLITGGTGAVAGHVVGWLAGRAAPRVVLTSRTGPLADGVAGLAAATADRGTAVDVLAGDTASREQLSALLDRIDADGPPLSAVLHAAGVLQETALADTTAEELSDVLDVKANGAALLDALTADRDLEAFVLFSSIAATWGSGLQPGYSAANAYLDALAENRRSRGLPATSVAWGLWAGPGLGGVSGADHVRRRGVRPMDPAALVRILGEVIDTDEDPVTVADIDWATFAPIFTLRRPSPLIADLPEVAESAESAEAAVATAPGAGSVLARQLAGVTGAERDRIVADLVRTEAAGVLRLAGAADVDAVRAFSELGFDSLMALELRNRIGAVTGLRLPATLLFDHPTSTAVAEFLLTRLVAETPAPAPTPAAQPTAVAAADDPIVIVGMGCRLPGGVSSPEDLWDLVAAGVDATSGFPTDRGWDAAGVYDPDPDRAGTHYTRGGGFLRGVADFDPDFFGISPREALAMDPQQRLLLEAGWETLERAGVDPATLRGSRTGVFVGATATDYGQGLPEELEGHRGTGTAAAVLSGRLSYLLGLEGPAMTVDTACSSSLVALHLACQSLRDGECDLALAGGVTVMPSLDWFVWFSRQRGLAPDGRSKAFSDAADGMGMAEGVGVLLVERLSDARRNGHPVLAVVRGSAINQDGASNGLTAPNGPSQQRVIRAALTRAGLAPAEVDTVEAHGTGTPLGDPIEAQALMAVYGQDRPEDRPLWLGSVKSNIGHAQWAAGAAGVIKMVMALRRQEMPPTLHAETPSSHVDWTAGNVRLLNRPVAWPTGPERVRRAGVSSFGLSGTNAHVILEEAPEDPTPVPADDAPGAGAEAVPAVVSGALPWILSARSANALRAQAARLRERLRQNPDADDADVAWSLATTRSAFEHRAVVFDRDGLAEVAAGRDGAQVPSGVARGAARVGFVFAGQGAQRAGMAAGLYAASPVFAAVFDEACALLAGHLDLPVREVALGTAEDAEQLADQTVYAQAALFAVEVGLVEVLAAAGLRPAAVAGHSVGEAAAAYAAGVLSLADACALVAARGRLMQALPVGGAMASIAAAETEVRAAVDGIEGVCVAAVNGPAATVVSGDREAVAALVAEFAERGVRTRSLRVSHAFHSQRMDPMLAELAELADTLSFSSSSIPWVSTATGAVIESCDGAYWADQARGAVRYADAVTTMAGLDIDLYVEIGPDNTLSVLGSDTLDGAGFIPLLRPGYDSALTVLTGLGRAWVSGASVDWSAALGSGERVDLPTYPFQNRRYWPEPDAAAGAGAGAGHEDADDAFWAAVHAGDGDALADTLDVDLRRPFGEVLPELAAWRRRKQGRAVTDGWRYQVSWSPVAEPDTMLATGTWIVVVPTSADEAGTVAETVSAAMSDRGARVVAVAADGDRQALADRLSQAVGALDAGVAGVVSLLALDETPLADHSAVPSGLFGTLSLVQALGDAGVEAPLWLLTRGAVSADPAEVLASPLQAQVWGLGRVAAVEHPDRWGGLVDLPAVLDERAVARLCGVLAGGEENEVAVRAAGVLARRLIRVGAAGAAGGTSWSPRGTVLITGGTGALAGHVADWLATEGAQHLMLTSRSGPQAAGVAALVAGLASQGTDIEVTAADIADRDQAAALVARGGALSAVVHTAGVLDDGLLDGLDAERLASVLAAKAAGATHLHELTADHDLDAFVLFSSAAATFGGAGQGNYAAANAYLDALAEQRASQGLAALSVAWGPWADAGMAQASAAVRRRLSTGPLPELDPALAVAALGRALTAGDRTLAVVDVDWPRFAPYAGPLVRDLPEAADALRAVRASGTASAVPSAGELARSLAGKSRTEQERVLTDLVRAEAASVLGHSSADGVGADRAFGELGIDSLTALQMRQRLRTLTGRKLSSTMVFDYPTPIALAAYLRTELFGDDPAAGAAAGADLPAAATDEPLAIVAMGCRFPGGVRTPEDLWDLLATGTDAIAGLPLDRGWDLAKLDGPDQPEAGYIREGGFVYDMAGFDPAFFGISPREALAMDPQQRLLLEVAWESLERAGIAPRSLRGSRTGVFVGGYFSGYGVGLQDALNRGVPGLADKGLQGNMVSGNATSVLSGRVAFTFGFEGPAVTVDTACSSSLVALHLAGQALRSGECSMALVGGVTVFASPTWFGFTRERQAGEAPDGRSKSFGAAADGMGMAEGAGLLVVERLSDARRNGHQVLAVVRGSATNQDGASNGLTAPNGPSQQRVIRAALRNAGLGTGDVDVVEAHGSGTSLGDPIEAQAVLATYGQDRPDDRPLWLGSVKSNIGHAQAAAGAAGLIKMVMALRNGVLPKTLHADEPTPHVDWTSGTVRLLTEAVRWEPGERPRRAGVSGFGIGGTNAHVILEEAPAGAREDDGSADADGSAGAAAAIVAEPVPVVLGDGLVPWVVSGRSDAALRAQAGRLREFVLARPELDPRDVAFSLAATRSVFEHRAVVVGARSESLAAVAAGRVADAVVSGVMPTVGTGRSVFVFPGQGAQFAGMGRELLNTSPIFAARMAECAAALTPLVPWSLLDVVAGAEGAPSLDAAEVFQPVLWAVLVSLAAVWEAAGVIPDAVVGHSQGEIAAATVAGALSLEDAARVVVIRSRALSSLKATGAMLSVVMPEARVRELIAGREGLAIAAVNSPAATVVSGDPASVDAFEAELAKQRVLRWRLPVVDYVAHSAGADALESVLAEGLSGIEPRAARIPMLSTVTGQWLEGSELDGGYWFANVRDTVRFADAIRELTADGYRSFIEVSPHPVLTTAISETAEETDHELSLVTGTVERENPGAERLIRAFAAAFVAGIGIDWPAVIGAGRTVDLPTYAFQRQRYWPDEPAVTAPSGAADPADERFWTAVENADLETVADTLAVDDLDRLGDLVPALAAWRRRARDRSVTDGWRYRLTWAPVPEPEASVLSGTWLLVAPARAGAESAEAAVAALTGRGARVRTLTVGPQDVSRGTLAARIEAVLADRDEPPAGVLSLLAGDESPLTGSTGVGFGIAASQALVQALGDSGVEAPLWFLTSGAISTGPGEQLTSPSQAQVWGLGRVVALEHPERWGGLIDVPSAVSLDASVAARLCGVLAGGCADEDQLAIRAAGILARRLTRAVPRPAVAEPWSPSGTVLLTGGTGAAGGHVADWLAERGAPRIVLAGRTGPAASGLARLAAGLAARGSAVEVVSCDVADRDRTAGLLERIAASGAPLSAVVHAAGVVQATALADTTTEELAAVLGAKAAGAAILDELTAGLDLEAFILFSSIAATWGSGWQPAYSAANTYLDALAENRRSRGLAATSVAWGPWGGGGMTDPDSAERLARRGIRLMDPAALVRVLDQAVAAGEALLTVADMDWAAFVSAFTMRRTSPLIFGVPEAAAAMAAAELDDAPRPADADAGAELVRRLTGRPRTEQDRIVIDLVRAEAAPILGHTSGTAVEPGRAFSDLGFDSLAAVALRNRLNAVTGLRLPATALFEHPTPAALGIHVREQLVQDAESGASVLSELDRLEALLSGLDPQGEDGSRIAARLEAVAARWKQAADSAPSVADRLEDSTDDEVFDFIGKELGIS</sequence>
<dbReference type="InterPro" id="IPR013968">
    <property type="entry name" value="PKS_KR"/>
</dbReference>
<comment type="caution">
    <text evidence="11">The sequence shown here is derived from an EMBL/GenBank/DDBJ whole genome shotgun (WGS) entry which is preliminary data.</text>
</comment>
<dbReference type="Pfam" id="PF02801">
    <property type="entry name" value="Ketoacyl-synt_C"/>
    <property type="match status" value="3"/>
</dbReference>
<feature type="domain" description="Ketosynthase family 3 (KS3)" evidence="10">
    <location>
        <begin position="3099"/>
        <end position="3533"/>
    </location>
</feature>
<dbReference type="InterPro" id="IPR014031">
    <property type="entry name" value="Ketoacyl_synth_C"/>
</dbReference>
<dbReference type="InterPro" id="IPR041618">
    <property type="entry name" value="PKS_DE"/>
</dbReference>
<evidence type="ECO:0000256" key="4">
    <source>
        <dbReference type="ARBA" id="ARBA00022679"/>
    </source>
</evidence>
<evidence type="ECO:0000313" key="11">
    <source>
        <dbReference type="EMBL" id="MBS2545272.1"/>
    </source>
</evidence>
<dbReference type="InterPro" id="IPR050091">
    <property type="entry name" value="PKS_NRPS_Biosynth_Enz"/>
</dbReference>
<dbReference type="Gene3D" id="6.10.140.1830">
    <property type="match status" value="2"/>
</dbReference>
<keyword evidence="3" id="KW-0597">Phosphoprotein</keyword>
<keyword evidence="7" id="KW-0012">Acyltransferase</keyword>
<dbReference type="Gene3D" id="3.30.70.3290">
    <property type="match status" value="3"/>
</dbReference>
<dbReference type="SMART" id="SM01294">
    <property type="entry name" value="PKS_PP_betabranch"/>
    <property type="match status" value="3"/>
</dbReference>
<dbReference type="Proteomes" id="UP000730482">
    <property type="component" value="Unassembled WGS sequence"/>
</dbReference>
<dbReference type="Gene3D" id="3.40.47.10">
    <property type="match status" value="3"/>
</dbReference>
<dbReference type="Gene3D" id="3.40.366.10">
    <property type="entry name" value="Malonyl-Coenzyme A Acyl Carrier Protein, domain 2"/>
    <property type="match status" value="3"/>
</dbReference>
<evidence type="ECO:0000256" key="6">
    <source>
        <dbReference type="ARBA" id="ARBA00023268"/>
    </source>
</evidence>
<dbReference type="InterPro" id="IPR020806">
    <property type="entry name" value="PKS_PP-bd"/>
</dbReference>
<dbReference type="EMBL" id="JAAFYZ010000001">
    <property type="protein sequence ID" value="MBS2545272.1"/>
    <property type="molecule type" value="Genomic_DNA"/>
</dbReference>
<gene>
    <name evidence="11" type="ORF">KGQ19_00170</name>
</gene>
<dbReference type="SUPFAM" id="SSF51735">
    <property type="entry name" value="NAD(P)-binding Rossmann-fold domains"/>
    <property type="match status" value="6"/>
</dbReference>
<keyword evidence="6" id="KW-0511">Multifunctional enzyme</keyword>
<dbReference type="InterPro" id="IPR057326">
    <property type="entry name" value="KR_dom"/>
</dbReference>
<evidence type="ECO:0000256" key="3">
    <source>
        <dbReference type="ARBA" id="ARBA00022553"/>
    </source>
</evidence>
<evidence type="ECO:0000256" key="8">
    <source>
        <dbReference type="SAM" id="MobiDB-lite"/>
    </source>
</evidence>
<evidence type="ECO:0000259" key="9">
    <source>
        <dbReference type="PROSITE" id="PS50075"/>
    </source>
</evidence>
<dbReference type="CDD" id="cd08952">
    <property type="entry name" value="KR_1_SDR_x"/>
    <property type="match status" value="3"/>
</dbReference>
<protein>
    <submittedName>
        <fullName evidence="11">SDR family NAD(P)-dependent oxidoreductase</fullName>
    </submittedName>
</protein>
<organism evidence="11 12">
    <name type="scientific">Catenulispora pinistramenti</name>
    <dbReference type="NCBI Taxonomy" id="2705254"/>
    <lineage>
        <taxon>Bacteria</taxon>
        <taxon>Bacillati</taxon>
        <taxon>Actinomycetota</taxon>
        <taxon>Actinomycetes</taxon>
        <taxon>Catenulisporales</taxon>
        <taxon>Catenulisporaceae</taxon>
        <taxon>Catenulispora</taxon>
    </lineage>
</organism>
<dbReference type="InterPro" id="IPR016039">
    <property type="entry name" value="Thiolase-like"/>
</dbReference>
<comment type="cofactor">
    <cofactor evidence="1">
        <name>pantetheine 4'-phosphate</name>
        <dbReference type="ChEBI" id="CHEBI:47942"/>
    </cofactor>
</comment>
<dbReference type="Pfam" id="PF22621">
    <property type="entry name" value="CurL-like_PKS_C"/>
    <property type="match status" value="1"/>
</dbReference>
<dbReference type="InterPro" id="IPR032821">
    <property type="entry name" value="PKS_assoc"/>
</dbReference>
<feature type="domain" description="Carrier" evidence="9">
    <location>
        <begin position="4574"/>
        <end position="4652"/>
    </location>
</feature>
<evidence type="ECO:0000256" key="7">
    <source>
        <dbReference type="ARBA" id="ARBA00023315"/>
    </source>
</evidence>
<dbReference type="NCBIfam" id="NF045894">
    <property type="entry name" value="PKS_plus_SDR"/>
    <property type="match status" value="2"/>
</dbReference>
<dbReference type="InterPro" id="IPR014043">
    <property type="entry name" value="Acyl_transferase_dom"/>
</dbReference>
<accession>A0ABS5KGX2</accession>
<keyword evidence="4" id="KW-0808">Transferase</keyword>
<feature type="domain" description="Ketosynthase family 3 (KS3)" evidence="10">
    <location>
        <begin position="1565"/>
        <end position="1989"/>
    </location>
</feature>
<dbReference type="SMART" id="SM00822">
    <property type="entry name" value="PKS_KR"/>
    <property type="match status" value="3"/>
</dbReference>
<dbReference type="InterPro" id="IPR009081">
    <property type="entry name" value="PP-bd_ACP"/>
</dbReference>
<evidence type="ECO:0000256" key="2">
    <source>
        <dbReference type="ARBA" id="ARBA00022450"/>
    </source>
</evidence>
<dbReference type="Pfam" id="PF16197">
    <property type="entry name" value="KAsynt_C_assoc"/>
    <property type="match status" value="3"/>
</dbReference>
<dbReference type="InterPro" id="IPR036736">
    <property type="entry name" value="ACP-like_sf"/>
</dbReference>
<dbReference type="InterPro" id="IPR016035">
    <property type="entry name" value="Acyl_Trfase/lysoPLipase"/>
</dbReference>
<dbReference type="InterPro" id="IPR001227">
    <property type="entry name" value="Ac_transferase_dom_sf"/>
</dbReference>
<dbReference type="PROSITE" id="PS00606">
    <property type="entry name" value="KS3_1"/>
    <property type="match status" value="3"/>
</dbReference>
<dbReference type="SMART" id="SM00825">
    <property type="entry name" value="PKS_KS"/>
    <property type="match status" value="3"/>
</dbReference>
<dbReference type="Pfam" id="PF00550">
    <property type="entry name" value="PP-binding"/>
    <property type="match status" value="3"/>
</dbReference>
<reference evidence="11 12" key="1">
    <citation type="submission" date="2020-02" db="EMBL/GenBank/DDBJ databases">
        <title>Acidophilic actinobacteria isolated from forest soil.</title>
        <authorList>
            <person name="Golinska P."/>
        </authorList>
    </citation>
    <scope>NUCLEOTIDE SEQUENCE [LARGE SCALE GENOMIC DNA]</scope>
    <source>
        <strain evidence="11 12">NL8</strain>
    </source>
</reference>
<dbReference type="CDD" id="cd00833">
    <property type="entry name" value="PKS"/>
    <property type="match status" value="3"/>
</dbReference>
<dbReference type="SMART" id="SM00823">
    <property type="entry name" value="PKS_PP"/>
    <property type="match status" value="3"/>
</dbReference>
<dbReference type="SMART" id="SM00827">
    <property type="entry name" value="PKS_AT"/>
    <property type="match status" value="3"/>
</dbReference>
<dbReference type="InterPro" id="IPR014030">
    <property type="entry name" value="Ketoacyl_synth_N"/>
</dbReference>
<evidence type="ECO:0000256" key="1">
    <source>
        <dbReference type="ARBA" id="ARBA00001957"/>
    </source>
</evidence>
<keyword evidence="5" id="KW-0045">Antibiotic biosynthesis</keyword>
<keyword evidence="2" id="KW-0596">Phosphopantetheine</keyword>
<name>A0ABS5KGX2_9ACTN</name>
<evidence type="ECO:0000259" key="10">
    <source>
        <dbReference type="PROSITE" id="PS52004"/>
    </source>
</evidence>